<keyword evidence="1" id="KW-0472">Membrane</keyword>
<gene>
    <name evidence="1" type="ORF">RSOL_446840</name>
</gene>
<comment type="caution">
    <text evidence="1">The sequence shown here is derived from an EMBL/GenBank/DDBJ whole genome shotgun (WGS) entry which is preliminary data.</text>
</comment>
<organism evidence="1 2">
    <name type="scientific">Rhizoctonia solani AG-3 Rhs1AP</name>
    <dbReference type="NCBI Taxonomy" id="1086054"/>
    <lineage>
        <taxon>Eukaryota</taxon>
        <taxon>Fungi</taxon>
        <taxon>Dikarya</taxon>
        <taxon>Basidiomycota</taxon>
        <taxon>Agaricomycotina</taxon>
        <taxon>Agaricomycetes</taxon>
        <taxon>Cantharellales</taxon>
        <taxon>Ceratobasidiaceae</taxon>
        <taxon>Rhizoctonia</taxon>
    </lineage>
</organism>
<accession>X8JR58</accession>
<sequence>MKRLGVDAVVVVSAVSSLLPWLFSSLVTVYSLYSPMGILAHTSSVFLTRAARQLSTYQSFTGDLLSFWIQACPRETFLLHTSRRTRMK</sequence>
<dbReference type="EMBL" id="JATN01000311">
    <property type="protein sequence ID" value="EUC65488.1"/>
    <property type="molecule type" value="Genomic_DNA"/>
</dbReference>
<evidence type="ECO:0000313" key="1">
    <source>
        <dbReference type="EMBL" id="EUC65488.1"/>
    </source>
</evidence>
<proteinExistence type="predicted"/>
<protein>
    <submittedName>
        <fullName evidence="1">Transmembrane protein, putative</fullName>
    </submittedName>
</protein>
<name>X8JR58_9AGAM</name>
<evidence type="ECO:0000313" key="2">
    <source>
        <dbReference type="Proteomes" id="UP000030108"/>
    </source>
</evidence>
<dbReference type="AlphaFoldDB" id="X8JR58"/>
<dbReference type="Proteomes" id="UP000030108">
    <property type="component" value="Unassembled WGS sequence"/>
</dbReference>
<keyword evidence="1" id="KW-0812">Transmembrane</keyword>
<reference evidence="2" key="1">
    <citation type="journal article" date="2014" name="Genome Announc.">
        <title>Draft genome sequence of the plant-pathogenic soil fungus Rhizoctonia solani anastomosis group 3 strain Rhs1AP.</title>
        <authorList>
            <person name="Cubeta M.A."/>
            <person name="Thomas E."/>
            <person name="Dean R.A."/>
            <person name="Jabaji S."/>
            <person name="Neate S.M."/>
            <person name="Tavantzis S."/>
            <person name="Toda T."/>
            <person name="Vilgalys R."/>
            <person name="Bharathan N."/>
            <person name="Fedorova-Abrams N."/>
            <person name="Pakala S.B."/>
            <person name="Pakala S.M."/>
            <person name="Zafar N."/>
            <person name="Joardar V."/>
            <person name="Losada L."/>
            <person name="Nierman W.C."/>
        </authorList>
    </citation>
    <scope>NUCLEOTIDE SEQUENCE [LARGE SCALE GENOMIC DNA]</scope>
    <source>
        <strain evidence="2">AG-3</strain>
    </source>
</reference>